<keyword evidence="3" id="KW-1185">Reference proteome</keyword>
<dbReference type="InterPro" id="IPR025870">
    <property type="entry name" value="Glyoxalase-like_dom"/>
</dbReference>
<dbReference type="EMBL" id="JBHRXI010000016">
    <property type="protein sequence ID" value="MFC3615167.1"/>
    <property type="molecule type" value="Genomic_DNA"/>
</dbReference>
<evidence type="ECO:0000313" key="3">
    <source>
        <dbReference type="Proteomes" id="UP001595629"/>
    </source>
</evidence>
<comment type="caution">
    <text evidence="2">The sequence shown here is derived from an EMBL/GenBank/DDBJ whole genome shotgun (WGS) entry which is preliminary data.</text>
</comment>
<protein>
    <submittedName>
        <fullName evidence="2">VOC family protein</fullName>
    </submittedName>
</protein>
<dbReference type="InterPro" id="IPR029068">
    <property type="entry name" value="Glyas_Bleomycin-R_OHBP_Dase"/>
</dbReference>
<evidence type="ECO:0000259" key="1">
    <source>
        <dbReference type="Pfam" id="PF13468"/>
    </source>
</evidence>
<proteinExistence type="predicted"/>
<dbReference type="Pfam" id="PF13468">
    <property type="entry name" value="Glyoxalase_3"/>
    <property type="match status" value="1"/>
</dbReference>
<evidence type="ECO:0000313" key="2">
    <source>
        <dbReference type="EMBL" id="MFC3615167.1"/>
    </source>
</evidence>
<feature type="domain" description="Glyoxalase-like" evidence="1">
    <location>
        <begin position="3"/>
        <end position="169"/>
    </location>
</feature>
<name>A0ABV7TJW0_9RHOB</name>
<sequence length="200" mass="21731">MELDHLAVAGKTLEEASAHVEQALGVAMQPGGQHARFGTHNMLLGLGDGLYLEAIAIDPKAPSPGRMRWFDLDHLDGPPHLRCWICRVPDLDAALMTAPPGCGDPIELERGDLKWKMAVPDTGILPYDNVFPALIQWRGDLHPANMLADSGCRLRSLTVSHPDVEPLRGDLEGIALVRVERGEPGLVAEIETPHGVRVLE</sequence>
<gene>
    <name evidence="2" type="ORF">ACFORG_15485</name>
</gene>
<accession>A0ABV7TJW0</accession>
<organism evidence="2 3">
    <name type="scientific">Lutimaribacter marinistellae</name>
    <dbReference type="NCBI Taxonomy" id="1820329"/>
    <lineage>
        <taxon>Bacteria</taxon>
        <taxon>Pseudomonadati</taxon>
        <taxon>Pseudomonadota</taxon>
        <taxon>Alphaproteobacteria</taxon>
        <taxon>Rhodobacterales</taxon>
        <taxon>Roseobacteraceae</taxon>
        <taxon>Lutimaribacter</taxon>
    </lineage>
</organism>
<reference evidence="3" key="1">
    <citation type="journal article" date="2019" name="Int. J. Syst. Evol. Microbiol.">
        <title>The Global Catalogue of Microorganisms (GCM) 10K type strain sequencing project: providing services to taxonomists for standard genome sequencing and annotation.</title>
        <authorList>
            <consortium name="The Broad Institute Genomics Platform"/>
            <consortium name="The Broad Institute Genome Sequencing Center for Infectious Disease"/>
            <person name="Wu L."/>
            <person name="Ma J."/>
        </authorList>
    </citation>
    <scope>NUCLEOTIDE SEQUENCE [LARGE SCALE GENOMIC DNA]</scope>
    <source>
        <strain evidence="3">KCTC 42911</strain>
    </source>
</reference>
<dbReference type="Proteomes" id="UP001595629">
    <property type="component" value="Unassembled WGS sequence"/>
</dbReference>
<dbReference type="RefSeq" id="WP_386736430.1">
    <property type="nucleotide sequence ID" value="NZ_JBHRXI010000016.1"/>
</dbReference>
<dbReference type="Gene3D" id="3.10.180.10">
    <property type="entry name" value="2,3-Dihydroxybiphenyl 1,2-Dioxygenase, domain 1"/>
    <property type="match status" value="1"/>
</dbReference>